<feature type="region of interest" description="Disordered" evidence="1">
    <location>
        <begin position="19"/>
        <end position="45"/>
    </location>
</feature>
<feature type="compositionally biased region" description="Polar residues" evidence="1">
    <location>
        <begin position="578"/>
        <end position="587"/>
    </location>
</feature>
<dbReference type="OrthoDB" id="6257818at2759"/>
<dbReference type="EMBL" id="UYSU01032390">
    <property type="protein sequence ID" value="VDL89353.1"/>
    <property type="molecule type" value="Genomic_DNA"/>
</dbReference>
<keyword evidence="4" id="KW-1185">Reference proteome</keyword>
<dbReference type="Pfam" id="PF12473">
    <property type="entry name" value="DUF3694"/>
    <property type="match status" value="1"/>
</dbReference>
<dbReference type="InterPro" id="IPR022164">
    <property type="entry name" value="Kinesin-like"/>
</dbReference>
<sequence length="608" mass="68241">MRSSLFLLGNRVYGNLSSQMFSNNGDSRPLQRMSSNLQQGQPESRRLGTKLRRYKSDVADEAAKVLSPLDAHHSARTNASMTAARLAEEWLKLQRRIDLWVAIEELTEDGTYKKVSVTPAADVKTGGIYQLRQGLNRRIRIFVRANELTKKERGVLPVECEAVTQVSVGCISRISYEPGSSADGTARLRSSPDSYQEADLERLRQRWCEAMDKWQSYLQTNLQTLAKKEQKSSLDEAREGYLLNRWVSSIQERDAILVPPAGSGLPGAPASGNPPAGMEYHNSLLFVDLQSEGNQLNQNLWVGANSYLDGEETAIKEGRAFVTLPMIKRYATLIGAVASWDTNLHDDSFLNKITPAGERIYLIVCVHILLSKPTLMTLVLRKRICINICRRNPIANIFRSPFSRMVNTEKISRNYAPNATLYTDQEDNHLADTTETYAEQYMRTIQAVNSELYLDGLRQEVALQEALSTQQNRRQSAEINALAYSTNKISLQRQNVTKEQTSSAPTNAPCDEEKSKIEVSAEEKGATSPSSSLKRPPLMQSSDTGVPLRQPIISNPVANESELRRLLDGFKVDRSRLGTKSQPMNSHSVEENMAWTRREREKLSNSQK</sequence>
<dbReference type="AlphaFoldDB" id="A0A183SFH0"/>
<proteinExistence type="predicted"/>
<accession>A0A183SFH0</accession>
<feature type="compositionally biased region" description="Polar residues" evidence="1">
    <location>
        <begin position="19"/>
        <end position="42"/>
    </location>
</feature>
<name>A0A183SFH0_SCHSO</name>
<feature type="compositionally biased region" description="Polar residues" evidence="1">
    <location>
        <begin position="527"/>
        <end position="544"/>
    </location>
</feature>
<dbReference type="Proteomes" id="UP000275846">
    <property type="component" value="Unassembled WGS sequence"/>
</dbReference>
<reference evidence="3 4" key="2">
    <citation type="submission" date="2018-11" db="EMBL/GenBank/DDBJ databases">
        <authorList>
            <consortium name="Pathogen Informatics"/>
        </authorList>
    </citation>
    <scope>NUCLEOTIDE SEQUENCE [LARGE SCALE GENOMIC DNA]</scope>
    <source>
        <strain evidence="3 4">NST_G2</strain>
    </source>
</reference>
<dbReference type="STRING" id="70667.A0A183SFH0"/>
<evidence type="ECO:0000313" key="3">
    <source>
        <dbReference type="EMBL" id="VDL89353.1"/>
    </source>
</evidence>
<protein>
    <submittedName>
        <fullName evidence="5">DUF3694 domain-containing protein</fullName>
    </submittedName>
</protein>
<feature type="compositionally biased region" description="Basic and acidic residues" evidence="1">
    <location>
        <begin position="511"/>
        <end position="525"/>
    </location>
</feature>
<gene>
    <name evidence="3" type="ORF">SSLN_LOCUS2968</name>
</gene>
<feature type="compositionally biased region" description="Basic and acidic residues" evidence="1">
    <location>
        <begin position="561"/>
        <end position="576"/>
    </location>
</feature>
<organism evidence="5">
    <name type="scientific">Schistocephalus solidus</name>
    <name type="common">Tapeworm</name>
    <dbReference type="NCBI Taxonomy" id="70667"/>
    <lineage>
        <taxon>Eukaryota</taxon>
        <taxon>Metazoa</taxon>
        <taxon>Spiralia</taxon>
        <taxon>Lophotrochozoa</taxon>
        <taxon>Platyhelminthes</taxon>
        <taxon>Cestoda</taxon>
        <taxon>Eucestoda</taxon>
        <taxon>Diphyllobothriidea</taxon>
        <taxon>Diphyllobothriidae</taxon>
        <taxon>Schistocephalus</taxon>
    </lineage>
</organism>
<feature type="domain" description="Kinesin-like" evidence="2">
    <location>
        <begin position="332"/>
        <end position="392"/>
    </location>
</feature>
<evidence type="ECO:0000259" key="2">
    <source>
        <dbReference type="Pfam" id="PF12473"/>
    </source>
</evidence>
<evidence type="ECO:0000256" key="1">
    <source>
        <dbReference type="SAM" id="MobiDB-lite"/>
    </source>
</evidence>
<evidence type="ECO:0000313" key="4">
    <source>
        <dbReference type="Proteomes" id="UP000275846"/>
    </source>
</evidence>
<dbReference type="WBParaSite" id="SSLN_0000306801-mRNA-1">
    <property type="protein sequence ID" value="SSLN_0000306801-mRNA-1"/>
    <property type="gene ID" value="SSLN_0000306801"/>
</dbReference>
<reference evidence="5" key="1">
    <citation type="submission" date="2016-06" db="UniProtKB">
        <authorList>
            <consortium name="WormBaseParasite"/>
        </authorList>
    </citation>
    <scope>IDENTIFICATION</scope>
</reference>
<feature type="compositionally biased region" description="Polar residues" evidence="1">
    <location>
        <begin position="493"/>
        <end position="506"/>
    </location>
</feature>
<feature type="compositionally biased region" description="Basic and acidic residues" evidence="1">
    <location>
        <begin position="596"/>
        <end position="608"/>
    </location>
</feature>
<evidence type="ECO:0000313" key="5">
    <source>
        <dbReference type="WBParaSite" id="SSLN_0000306801-mRNA-1"/>
    </source>
</evidence>
<feature type="region of interest" description="Disordered" evidence="1">
    <location>
        <begin position="493"/>
        <end position="608"/>
    </location>
</feature>